<dbReference type="GO" id="GO:0000175">
    <property type="term" value="F:3'-5'-RNA exonuclease activity"/>
    <property type="evidence" value="ECO:0007669"/>
    <property type="project" value="TreeGrafter"/>
</dbReference>
<accession>A0A2H3JK04</accession>
<dbReference type="Pfam" id="PF00773">
    <property type="entry name" value="RNB"/>
    <property type="match status" value="1"/>
</dbReference>
<feature type="region of interest" description="Disordered" evidence="1">
    <location>
        <begin position="17"/>
        <end position="38"/>
    </location>
</feature>
<evidence type="ECO:0000313" key="4">
    <source>
        <dbReference type="Proteomes" id="UP000218811"/>
    </source>
</evidence>
<dbReference type="GO" id="GO:0006402">
    <property type="term" value="P:mRNA catabolic process"/>
    <property type="evidence" value="ECO:0007669"/>
    <property type="project" value="TreeGrafter"/>
</dbReference>
<proteinExistence type="predicted"/>
<feature type="domain" description="RNB" evidence="2">
    <location>
        <begin position="477"/>
        <end position="828"/>
    </location>
</feature>
<keyword evidence="4" id="KW-1185">Reference proteome</keyword>
<evidence type="ECO:0000256" key="1">
    <source>
        <dbReference type="SAM" id="MobiDB-lite"/>
    </source>
</evidence>
<feature type="compositionally biased region" description="Polar residues" evidence="1">
    <location>
        <begin position="441"/>
        <end position="461"/>
    </location>
</feature>
<name>A0A2H3JK04_WOLCO</name>
<dbReference type="Pfam" id="PF23216">
    <property type="entry name" value="WHD_CYT4"/>
    <property type="match status" value="1"/>
</dbReference>
<dbReference type="EMBL" id="KB468124">
    <property type="protein sequence ID" value="PCH42500.1"/>
    <property type="molecule type" value="Genomic_DNA"/>
</dbReference>
<evidence type="ECO:0000313" key="3">
    <source>
        <dbReference type="EMBL" id="PCH42500.1"/>
    </source>
</evidence>
<dbReference type="OrthoDB" id="2285229at2759"/>
<dbReference type="STRING" id="742152.A0A2H3JK04"/>
<dbReference type="InterPro" id="IPR056624">
    <property type="entry name" value="WH_CYT4"/>
</dbReference>
<dbReference type="OMA" id="LRRYMDM"/>
<dbReference type="Proteomes" id="UP000218811">
    <property type="component" value="Unassembled WGS sequence"/>
</dbReference>
<dbReference type="InterPro" id="IPR012340">
    <property type="entry name" value="NA-bd_OB-fold"/>
</dbReference>
<organism evidence="3 4">
    <name type="scientific">Wolfiporia cocos (strain MD-104)</name>
    <name type="common">Brown rot fungus</name>
    <dbReference type="NCBI Taxonomy" id="742152"/>
    <lineage>
        <taxon>Eukaryota</taxon>
        <taxon>Fungi</taxon>
        <taxon>Dikarya</taxon>
        <taxon>Basidiomycota</taxon>
        <taxon>Agaricomycotina</taxon>
        <taxon>Agaricomycetes</taxon>
        <taxon>Polyporales</taxon>
        <taxon>Phaeolaceae</taxon>
        <taxon>Wolfiporia</taxon>
    </lineage>
</organism>
<dbReference type="PANTHER" id="PTHR23355">
    <property type="entry name" value="RIBONUCLEASE"/>
    <property type="match status" value="1"/>
</dbReference>
<reference evidence="3 4" key="1">
    <citation type="journal article" date="2012" name="Science">
        <title>The Paleozoic origin of enzymatic lignin decomposition reconstructed from 31 fungal genomes.</title>
        <authorList>
            <person name="Floudas D."/>
            <person name="Binder M."/>
            <person name="Riley R."/>
            <person name="Barry K."/>
            <person name="Blanchette R.A."/>
            <person name="Henrissat B."/>
            <person name="Martinez A.T."/>
            <person name="Otillar R."/>
            <person name="Spatafora J.W."/>
            <person name="Yadav J.S."/>
            <person name="Aerts A."/>
            <person name="Benoit I."/>
            <person name="Boyd A."/>
            <person name="Carlson A."/>
            <person name="Copeland A."/>
            <person name="Coutinho P.M."/>
            <person name="de Vries R.P."/>
            <person name="Ferreira P."/>
            <person name="Findley K."/>
            <person name="Foster B."/>
            <person name="Gaskell J."/>
            <person name="Glotzer D."/>
            <person name="Gorecki P."/>
            <person name="Heitman J."/>
            <person name="Hesse C."/>
            <person name="Hori C."/>
            <person name="Igarashi K."/>
            <person name="Jurgens J.A."/>
            <person name="Kallen N."/>
            <person name="Kersten P."/>
            <person name="Kohler A."/>
            <person name="Kuees U."/>
            <person name="Kumar T.K.A."/>
            <person name="Kuo A."/>
            <person name="LaButti K."/>
            <person name="Larrondo L.F."/>
            <person name="Lindquist E."/>
            <person name="Ling A."/>
            <person name="Lombard V."/>
            <person name="Lucas S."/>
            <person name="Lundell T."/>
            <person name="Martin R."/>
            <person name="McLaughlin D.J."/>
            <person name="Morgenstern I."/>
            <person name="Morin E."/>
            <person name="Murat C."/>
            <person name="Nagy L.G."/>
            <person name="Nolan M."/>
            <person name="Ohm R.A."/>
            <person name="Patyshakuliyeva A."/>
            <person name="Rokas A."/>
            <person name="Ruiz-Duenas F.J."/>
            <person name="Sabat G."/>
            <person name="Salamov A."/>
            <person name="Samejima M."/>
            <person name="Schmutz J."/>
            <person name="Slot J.C."/>
            <person name="St John F."/>
            <person name="Stenlid J."/>
            <person name="Sun H."/>
            <person name="Sun S."/>
            <person name="Syed K."/>
            <person name="Tsang A."/>
            <person name="Wiebenga A."/>
            <person name="Young D."/>
            <person name="Pisabarro A."/>
            <person name="Eastwood D.C."/>
            <person name="Martin F."/>
            <person name="Cullen D."/>
            <person name="Grigoriev I.V."/>
            <person name="Hibbett D.S."/>
        </authorList>
    </citation>
    <scope>NUCLEOTIDE SEQUENCE [LARGE SCALE GENOMIC DNA]</scope>
    <source>
        <strain evidence="3 4">MD-104</strain>
    </source>
</reference>
<sequence length="958" mass="106865">MHRSICRLAESSSSVLPANSRRHISTAARRKPRDPIRLSKQEYDKVELTSKGIAAAAAKKANKPNWKHPKSRDGETIRLTQAVKNQANPAPLPSLEKQQFYSEVNEFASGINLPQFEVVGKSLEFKPGTMVEIRRSETTMRGVVLFELRTSMATVVHTLTVSGEVWPHTQNDVMFAIPSFVSDDLITRCGMNMFAREERDIAARVQVLKRLRDFQSVMERQWTEHHRELKQIYEKARHPQPDEWASITLEQAARLIDPDSAEIPLMTKYVTHSYLFERNKHFVPDQTQYLATETFWVRPQAHIEDIDAVDRMVSRNDPRLDAFIEKAKRLILAARERESTTLRSPFSFEEDTSTSFNADDMTFIRFLRHSIRHRRSTQRDPYLSSQTSILKKIELYSDSTISSATTHQLLVDIGVLPPWEDLITREESTYSGLAAGPKFEVQTSPTVTPQTSARTASQSQPLGPDDFYSHDIVDSLRHDFGDMPVYVVDDITAEELDDGISIEEIPSEPGKVWLHVHIADPTALIPPTHSVARHAYEQNETLYFIDRSVPMLPPHSIVGASLGEPGMDYQKVMTFSAKVDGEGNIVEYKVRPGIVRNVHVLQYDAVDIAMGQPLVPVSYPFGEPATPKAVGDVSRVTPPILKDMNLLKKTTTAIVGERLRNDALSFALPLATVGLQPRPLPDVPRVTSAPYAWSGFPALTYMVEENQRTEVGTRAMVAEAMRAACRVASRFFRDRGVPALRRASGVPGSIAAGALHKALAARDAQGLVDFFLTLELGIVYSASEYVTAPAAHAVLGIPEGEGYTRVTSPLRRFNDMLAHWQIKHALLAPAAPHLVPDDRLRALGAQIASRETHNRRVARAQTQFWAHRFLERWQAARASGAGDGPDPLQTLVARPAEVAAWNGWKQYYQQHVHLPGLGLKATLVGLSAGDVFPIGGCVDVRIDGIELGIRPALSVRRK</sequence>
<dbReference type="GO" id="GO:0003723">
    <property type="term" value="F:RNA binding"/>
    <property type="evidence" value="ECO:0007669"/>
    <property type="project" value="InterPro"/>
</dbReference>
<dbReference type="SMART" id="SM00955">
    <property type="entry name" value="RNB"/>
    <property type="match status" value="1"/>
</dbReference>
<dbReference type="PANTHER" id="PTHR23355:SF65">
    <property type="entry name" value="EXORIBONUCLEASE CYT-4, PUTATIVE (AFU_ORTHOLOGUE AFUA_7G01550)-RELATED"/>
    <property type="match status" value="1"/>
</dbReference>
<dbReference type="AlphaFoldDB" id="A0A2H3JK04"/>
<gene>
    <name evidence="3" type="ORF">WOLCODRAFT_137940</name>
</gene>
<dbReference type="InterPro" id="IPR050180">
    <property type="entry name" value="RNR_Ribonuclease"/>
</dbReference>
<dbReference type="GO" id="GO:0000932">
    <property type="term" value="C:P-body"/>
    <property type="evidence" value="ECO:0007669"/>
    <property type="project" value="TreeGrafter"/>
</dbReference>
<feature type="compositionally biased region" description="Basic residues" evidence="1">
    <location>
        <begin position="20"/>
        <end position="32"/>
    </location>
</feature>
<dbReference type="InterPro" id="IPR001900">
    <property type="entry name" value="RNase_II/R"/>
</dbReference>
<evidence type="ECO:0000259" key="2">
    <source>
        <dbReference type="SMART" id="SM00955"/>
    </source>
</evidence>
<dbReference type="SUPFAM" id="SSF50249">
    <property type="entry name" value="Nucleic acid-binding proteins"/>
    <property type="match status" value="1"/>
</dbReference>
<feature type="region of interest" description="Disordered" evidence="1">
    <location>
        <begin position="435"/>
        <end position="464"/>
    </location>
</feature>
<protein>
    <submittedName>
        <fullName evidence="3">RNB-domain-containing protein</fullName>
    </submittedName>
</protein>